<organism evidence="2 3">
    <name type="scientific">Scleromatobacter humisilvae</name>
    <dbReference type="NCBI Taxonomy" id="2897159"/>
    <lineage>
        <taxon>Bacteria</taxon>
        <taxon>Pseudomonadati</taxon>
        <taxon>Pseudomonadota</taxon>
        <taxon>Betaproteobacteria</taxon>
        <taxon>Burkholderiales</taxon>
        <taxon>Sphaerotilaceae</taxon>
        <taxon>Scleromatobacter</taxon>
    </lineage>
</organism>
<feature type="signal peptide" evidence="1">
    <location>
        <begin position="1"/>
        <end position="32"/>
    </location>
</feature>
<dbReference type="AlphaFoldDB" id="A0A9X1YFI8"/>
<keyword evidence="3" id="KW-1185">Reference proteome</keyword>
<feature type="chain" id="PRO_5040841218" evidence="1">
    <location>
        <begin position="33"/>
        <end position="268"/>
    </location>
</feature>
<comment type="caution">
    <text evidence="2">The sequence shown here is derived from an EMBL/GenBank/DDBJ whole genome shotgun (WGS) entry which is preliminary data.</text>
</comment>
<dbReference type="RefSeq" id="WP_275681568.1">
    <property type="nucleotide sequence ID" value="NZ_JAJLJH010000001.1"/>
</dbReference>
<dbReference type="EMBL" id="JAJLJH010000001">
    <property type="protein sequence ID" value="MCK9685569.1"/>
    <property type="molecule type" value="Genomic_DNA"/>
</dbReference>
<keyword evidence="1" id="KW-0732">Signal</keyword>
<dbReference type="Proteomes" id="UP001139353">
    <property type="component" value="Unassembled WGS sequence"/>
</dbReference>
<gene>
    <name evidence="2" type="ORF">LPC04_07600</name>
</gene>
<proteinExistence type="predicted"/>
<dbReference type="Pfam" id="PF13557">
    <property type="entry name" value="Phenol_MetA_deg"/>
    <property type="match status" value="1"/>
</dbReference>
<protein>
    <submittedName>
        <fullName evidence="2">Transporter</fullName>
    </submittedName>
</protein>
<sequence>MRSSRLLATLRTTIPAAACASAALAAGSPAFAAADDQMAPESPVAAPAGFAAVARRLIDSTVQTEREVVESLRQNVSRVMTSTWRLSLGTPYVPGSGTLVSRGAAANDATPSDESLDLSLGARWRVLHGDVASHVPSAAWMPDLQTADAHTAALRPTMSLSGEWALPNDFSLGVMPGMAVDYSSQGRRQATGTFAVTLGKTWSPQWRTFVDMARDRATPLQIAGVSTSVDAGITFVATPSMQIDFAVTRGLSDTAPPFQAGLGLSSSF</sequence>
<evidence type="ECO:0000313" key="3">
    <source>
        <dbReference type="Proteomes" id="UP001139353"/>
    </source>
</evidence>
<dbReference type="InterPro" id="IPR025737">
    <property type="entry name" value="FApF"/>
</dbReference>
<evidence type="ECO:0000256" key="1">
    <source>
        <dbReference type="SAM" id="SignalP"/>
    </source>
</evidence>
<evidence type="ECO:0000313" key="2">
    <source>
        <dbReference type="EMBL" id="MCK9685569.1"/>
    </source>
</evidence>
<accession>A0A9X1YFI8</accession>
<name>A0A9X1YFI8_9BURK</name>
<reference evidence="2" key="1">
    <citation type="submission" date="2021-11" db="EMBL/GenBank/DDBJ databases">
        <title>BS-T2-15 a new species belonging to the Comamonadaceae family isolated from the soil of a French oak forest.</title>
        <authorList>
            <person name="Mieszkin S."/>
            <person name="Alain K."/>
        </authorList>
    </citation>
    <scope>NUCLEOTIDE SEQUENCE</scope>
    <source>
        <strain evidence="2">BS-T2-15</strain>
    </source>
</reference>